<evidence type="ECO:0000313" key="3">
    <source>
        <dbReference type="EMBL" id="TGN09705.1"/>
    </source>
</evidence>
<comment type="similarity">
    <text evidence="1">Belongs to the AHA1 family.</text>
</comment>
<dbReference type="InterPro" id="IPR013538">
    <property type="entry name" value="ASHA1/2-like_C"/>
</dbReference>
<organism evidence="3 4">
    <name type="scientific">Leptospira ilyithenensis</name>
    <dbReference type="NCBI Taxonomy" id="2484901"/>
    <lineage>
        <taxon>Bacteria</taxon>
        <taxon>Pseudomonadati</taxon>
        <taxon>Spirochaetota</taxon>
        <taxon>Spirochaetia</taxon>
        <taxon>Leptospirales</taxon>
        <taxon>Leptospiraceae</taxon>
        <taxon>Leptospira</taxon>
    </lineage>
</organism>
<name>A0A4R9LQ18_9LEPT</name>
<feature type="domain" description="Activator of Hsp90 ATPase homologue 1/2-like C-terminal" evidence="2">
    <location>
        <begin position="23"/>
        <end position="169"/>
    </location>
</feature>
<dbReference type="AlphaFoldDB" id="A0A4R9LQ18"/>
<evidence type="ECO:0000259" key="2">
    <source>
        <dbReference type="Pfam" id="PF08327"/>
    </source>
</evidence>
<gene>
    <name evidence="3" type="ORF">EHS11_11495</name>
</gene>
<reference evidence="3" key="1">
    <citation type="journal article" date="2019" name="PLoS Negl. Trop. Dis.">
        <title>Revisiting the worldwide diversity of Leptospira species in the environment.</title>
        <authorList>
            <person name="Vincent A.T."/>
            <person name="Schiettekatte O."/>
            <person name="Bourhy P."/>
            <person name="Veyrier F.J."/>
            <person name="Picardeau M."/>
        </authorList>
    </citation>
    <scope>NUCLEOTIDE SEQUENCE [LARGE SCALE GENOMIC DNA]</scope>
    <source>
        <strain evidence="3">201400974</strain>
    </source>
</reference>
<dbReference type="EMBL" id="RQHV01000050">
    <property type="protein sequence ID" value="TGN09705.1"/>
    <property type="molecule type" value="Genomic_DNA"/>
</dbReference>
<dbReference type="Proteomes" id="UP000298264">
    <property type="component" value="Unassembled WGS sequence"/>
</dbReference>
<dbReference type="InterPro" id="IPR023393">
    <property type="entry name" value="START-like_dom_sf"/>
</dbReference>
<dbReference type="SUPFAM" id="SSF55961">
    <property type="entry name" value="Bet v1-like"/>
    <property type="match status" value="1"/>
</dbReference>
<keyword evidence="4" id="KW-1185">Reference proteome</keyword>
<proteinExistence type="inferred from homology"/>
<dbReference type="OrthoDB" id="9803476at2"/>
<sequence length="174" mass="20235">MKTGYDTKIEIPDRELVISRIFDAPRELIYRIWTDPKHVVKWWGPKDFTNPVCEMDLQVGGKYKFVMRSPEGIDYPVVGVYLEIVKNEKIVCTDVVEDHPQEWMDQLKKDIGESKDSPDSVVTVLFEDFETNKTKLTIQTRFKSNGVRDAFHNMGMADGWTESLDRFEAEILKV</sequence>
<dbReference type="Pfam" id="PF08327">
    <property type="entry name" value="AHSA1"/>
    <property type="match status" value="1"/>
</dbReference>
<evidence type="ECO:0000313" key="4">
    <source>
        <dbReference type="Proteomes" id="UP000298264"/>
    </source>
</evidence>
<comment type="caution">
    <text evidence="3">The sequence shown here is derived from an EMBL/GenBank/DDBJ whole genome shotgun (WGS) entry which is preliminary data.</text>
</comment>
<dbReference type="Gene3D" id="3.30.530.20">
    <property type="match status" value="1"/>
</dbReference>
<protein>
    <recommendedName>
        <fullName evidence="2">Activator of Hsp90 ATPase homologue 1/2-like C-terminal domain-containing protein</fullName>
    </recommendedName>
</protein>
<dbReference type="RefSeq" id="WP_135764556.1">
    <property type="nucleotide sequence ID" value="NZ_RQHV01000050.1"/>
</dbReference>
<evidence type="ECO:0000256" key="1">
    <source>
        <dbReference type="ARBA" id="ARBA00006817"/>
    </source>
</evidence>
<accession>A0A4R9LQ18</accession>